<dbReference type="Gene3D" id="2.30.40.10">
    <property type="entry name" value="Urease, subunit C, domain 1"/>
    <property type="match status" value="1"/>
</dbReference>
<organism evidence="6 7">
    <name type="scientific">[Collinsella] massiliensis</name>
    <dbReference type="NCBI Taxonomy" id="1232426"/>
    <lineage>
        <taxon>Bacteria</taxon>
        <taxon>Bacillati</taxon>
        <taxon>Actinomycetota</taxon>
        <taxon>Coriobacteriia</taxon>
        <taxon>Coriobacteriales</taxon>
        <taxon>Coriobacteriaceae</taxon>
        <taxon>Enorma</taxon>
    </lineage>
</organism>
<dbReference type="SUPFAM" id="SSF51338">
    <property type="entry name" value="Composite domain of metallo-dependent hydrolases"/>
    <property type="match status" value="1"/>
</dbReference>
<dbReference type="GO" id="GO:0008892">
    <property type="term" value="F:guanine deaminase activity"/>
    <property type="evidence" value="ECO:0007669"/>
    <property type="project" value="TreeGrafter"/>
</dbReference>
<keyword evidence="2" id="KW-0479">Metal-binding</keyword>
<dbReference type="Pfam" id="PF01979">
    <property type="entry name" value="Amidohydro_1"/>
    <property type="match status" value="1"/>
</dbReference>
<dbReference type="InterPro" id="IPR006680">
    <property type="entry name" value="Amidohydro-rel"/>
</dbReference>
<protein>
    <submittedName>
        <fullName evidence="6">Guanine deaminase</fullName>
    </submittedName>
</protein>
<keyword evidence="7" id="KW-1185">Reference proteome</keyword>
<dbReference type="Gene3D" id="3.20.20.140">
    <property type="entry name" value="Metal-dependent hydrolases"/>
    <property type="match status" value="1"/>
</dbReference>
<dbReference type="PANTHER" id="PTHR11271">
    <property type="entry name" value="GUANINE DEAMINASE"/>
    <property type="match status" value="1"/>
</dbReference>
<evidence type="ECO:0000256" key="3">
    <source>
        <dbReference type="ARBA" id="ARBA00022801"/>
    </source>
</evidence>
<accession>A0A1Y3XXI2</accession>
<dbReference type="InterPro" id="IPR011059">
    <property type="entry name" value="Metal-dep_hydrolase_composite"/>
</dbReference>
<comment type="caution">
    <text evidence="6">The sequence shown here is derived from an EMBL/GenBank/DDBJ whole genome shotgun (WGS) entry which is preliminary data.</text>
</comment>
<gene>
    <name evidence="6" type="ORF">B5G02_00305</name>
</gene>
<dbReference type="EMBL" id="NFIE01000001">
    <property type="protein sequence ID" value="OUN89831.1"/>
    <property type="molecule type" value="Genomic_DNA"/>
</dbReference>
<dbReference type="GO" id="GO:0046098">
    <property type="term" value="P:guanine metabolic process"/>
    <property type="evidence" value="ECO:0007669"/>
    <property type="project" value="TreeGrafter"/>
</dbReference>
<dbReference type="PANTHER" id="PTHR11271:SF6">
    <property type="entry name" value="GUANINE DEAMINASE"/>
    <property type="match status" value="1"/>
</dbReference>
<dbReference type="GO" id="GO:0005829">
    <property type="term" value="C:cytosol"/>
    <property type="evidence" value="ECO:0007669"/>
    <property type="project" value="TreeGrafter"/>
</dbReference>
<evidence type="ECO:0000256" key="4">
    <source>
        <dbReference type="ARBA" id="ARBA00022833"/>
    </source>
</evidence>
<sequence length="478" mass="51648">MTTTTAAARAIRGTFFHTPEYGSFEMLEQALIELDGHGAIERITLPADPAYPERLRAAREANEREPGYLFELGEHEVVLPGFVDLHVHAPQWPQAGIALDEPLEVWLNERTFPLEARFGIPEGGDPTGGDFALPIYLDLVGTLLSRGTTTCVYFGSADRHSSEVLARACAQLNQRAVVGKVVMDDPAANPAFYRDASPEQALADTEDFIAAVEQHAARSAADDPRFPGLFPAVTPRFIPSCTETALRGLGEIAQAHDAYVQSHCDESQWQSGVARERFGKSDAEALADFGLLKRKAIMAHGTFLLDGEAEIFRATGAALAHCPISNAYFGNAVCPVRRIHDQGVTIGLGTDISGGFSPSLYDDIRMAVMASRILEDGVDARVPSEQRGAGEPSRISAVEALYLATKGGGEALDLPIGSFEAGRALDMQVIDLKRPFADLTGNGVFTSPADQLERILYLTTPENIRAVWVQGRQVFARG</sequence>
<proteinExistence type="predicted"/>
<comment type="cofactor">
    <cofactor evidence="1">
        <name>Zn(2+)</name>
        <dbReference type="ChEBI" id="CHEBI:29105"/>
    </cofactor>
</comment>
<evidence type="ECO:0000313" key="7">
    <source>
        <dbReference type="Proteomes" id="UP000195781"/>
    </source>
</evidence>
<dbReference type="AlphaFoldDB" id="A0A1Y3XXI2"/>
<name>A0A1Y3XXI2_9ACTN</name>
<feature type="domain" description="Amidohydrolase-related" evidence="5">
    <location>
        <begin position="77"/>
        <end position="474"/>
    </location>
</feature>
<keyword evidence="4" id="KW-0862">Zinc</keyword>
<dbReference type="InterPro" id="IPR051607">
    <property type="entry name" value="Metallo-dep_hydrolases"/>
</dbReference>
<dbReference type="GO" id="GO:0008270">
    <property type="term" value="F:zinc ion binding"/>
    <property type="evidence" value="ECO:0007669"/>
    <property type="project" value="TreeGrafter"/>
</dbReference>
<reference evidence="7" key="1">
    <citation type="submission" date="2017-04" db="EMBL/GenBank/DDBJ databases">
        <title>Function of individual gut microbiota members based on whole genome sequencing of pure cultures obtained from chicken caecum.</title>
        <authorList>
            <person name="Medvecky M."/>
            <person name="Cejkova D."/>
            <person name="Polansky O."/>
            <person name="Karasova D."/>
            <person name="Kubasova T."/>
            <person name="Cizek A."/>
            <person name="Rychlik I."/>
        </authorList>
    </citation>
    <scope>NUCLEOTIDE SEQUENCE [LARGE SCALE GENOMIC DNA]</scope>
    <source>
        <strain evidence="7">An5</strain>
    </source>
</reference>
<dbReference type="OrthoDB" id="3189065at2"/>
<evidence type="ECO:0000259" key="5">
    <source>
        <dbReference type="Pfam" id="PF01979"/>
    </source>
</evidence>
<dbReference type="InterPro" id="IPR032466">
    <property type="entry name" value="Metal_Hydrolase"/>
</dbReference>
<evidence type="ECO:0000313" key="6">
    <source>
        <dbReference type="EMBL" id="OUN89831.1"/>
    </source>
</evidence>
<dbReference type="Proteomes" id="UP000195781">
    <property type="component" value="Unassembled WGS sequence"/>
</dbReference>
<dbReference type="SUPFAM" id="SSF51556">
    <property type="entry name" value="Metallo-dependent hydrolases"/>
    <property type="match status" value="1"/>
</dbReference>
<evidence type="ECO:0000256" key="1">
    <source>
        <dbReference type="ARBA" id="ARBA00001947"/>
    </source>
</evidence>
<evidence type="ECO:0000256" key="2">
    <source>
        <dbReference type="ARBA" id="ARBA00022723"/>
    </source>
</evidence>
<keyword evidence="3" id="KW-0378">Hydrolase</keyword>
<dbReference type="RefSeq" id="WP_094334718.1">
    <property type="nucleotide sequence ID" value="NZ_NFIE01000001.1"/>
</dbReference>